<dbReference type="Proteomes" id="UP000199758">
    <property type="component" value="Unassembled WGS sequence"/>
</dbReference>
<comment type="subunit">
    <text evidence="8">The Tol-Pal system is composed of five core proteins: the inner membrane proteins TolA, TolQ and TolR, the periplasmic protein TolB and the outer membrane protein Pal. They form a network linking the inner and outer membranes and the peptidoglycan layer.</text>
</comment>
<comment type="subcellular location">
    <subcellularLocation>
        <location evidence="8">Cell outer membrane</location>
        <topology evidence="8">Lipid-anchor</topology>
    </subcellularLocation>
</comment>
<protein>
    <recommendedName>
        <fullName evidence="8">Peptidoglycan-associated lipoprotein</fullName>
        <shortName evidence="8">PAL</shortName>
    </recommendedName>
</protein>
<name>A0A1M5RTQ8_9GAMM</name>
<dbReference type="SUPFAM" id="SSF103088">
    <property type="entry name" value="OmpA-like"/>
    <property type="match status" value="1"/>
</dbReference>
<dbReference type="GO" id="GO:0051301">
    <property type="term" value="P:cell division"/>
    <property type="evidence" value="ECO:0007669"/>
    <property type="project" value="UniProtKB-UniRule"/>
</dbReference>
<comment type="similarity">
    <text evidence="8">Belongs to the Pal lipoprotein family.</text>
</comment>
<dbReference type="PANTHER" id="PTHR30329">
    <property type="entry name" value="STATOR ELEMENT OF FLAGELLAR MOTOR COMPLEX"/>
    <property type="match status" value="1"/>
</dbReference>
<feature type="domain" description="OmpA-like" evidence="11">
    <location>
        <begin position="59"/>
        <end position="173"/>
    </location>
</feature>
<keyword evidence="7 8" id="KW-0131">Cell cycle</keyword>
<evidence type="ECO:0000256" key="2">
    <source>
        <dbReference type="ARBA" id="ARBA00022729"/>
    </source>
</evidence>
<feature type="region of interest" description="Disordered" evidence="9">
    <location>
        <begin position="23"/>
        <end position="43"/>
    </location>
</feature>
<keyword evidence="6 8" id="KW-0449">Lipoprotein</keyword>
<evidence type="ECO:0000256" key="10">
    <source>
        <dbReference type="SAM" id="SignalP"/>
    </source>
</evidence>
<dbReference type="AlphaFoldDB" id="A0A1M5RTQ8"/>
<dbReference type="InterPro" id="IPR050330">
    <property type="entry name" value="Bact_OuterMem_StrucFunc"/>
</dbReference>
<dbReference type="InterPro" id="IPR014169">
    <property type="entry name" value="Pal_lipo_C"/>
</dbReference>
<evidence type="ECO:0000256" key="8">
    <source>
        <dbReference type="HAMAP-Rule" id="MF_02204"/>
    </source>
</evidence>
<keyword evidence="4 8" id="KW-0564">Palmitate</keyword>
<evidence type="ECO:0000256" key="3">
    <source>
        <dbReference type="ARBA" id="ARBA00023136"/>
    </source>
</evidence>
<keyword evidence="3 8" id="KW-0472">Membrane</keyword>
<evidence type="ECO:0000256" key="1">
    <source>
        <dbReference type="ARBA" id="ARBA00022618"/>
    </source>
</evidence>
<dbReference type="Pfam" id="PF00691">
    <property type="entry name" value="OmpA"/>
    <property type="match status" value="1"/>
</dbReference>
<dbReference type="HAMAP" id="MF_02204">
    <property type="entry name" value="Pal"/>
    <property type="match status" value="1"/>
</dbReference>
<evidence type="ECO:0000256" key="7">
    <source>
        <dbReference type="ARBA" id="ARBA00023306"/>
    </source>
</evidence>
<dbReference type="RefSeq" id="WP_072899216.1">
    <property type="nucleotide sequence ID" value="NZ_FQWZ01000008.1"/>
</dbReference>
<proteinExistence type="inferred from homology"/>
<gene>
    <name evidence="8" type="primary">pal</name>
    <name evidence="12" type="ORF">SAMN04488068_3197</name>
</gene>
<evidence type="ECO:0000259" key="11">
    <source>
        <dbReference type="PROSITE" id="PS51123"/>
    </source>
</evidence>
<accession>A0A1M5RTQ8</accession>
<dbReference type="InterPro" id="IPR006664">
    <property type="entry name" value="OMP_bac"/>
</dbReference>
<comment type="function">
    <text evidence="8">Part of the Tol-Pal system, which plays a role in outer membrane invagination during cell division and is important for maintaining outer membrane integrity.</text>
</comment>
<dbReference type="EMBL" id="FQWZ01000008">
    <property type="protein sequence ID" value="SHH29616.1"/>
    <property type="molecule type" value="Genomic_DNA"/>
</dbReference>
<keyword evidence="2 8" id="KW-0732">Signal</keyword>
<dbReference type="PANTHER" id="PTHR30329:SF21">
    <property type="entry name" value="LIPOPROTEIN YIAD-RELATED"/>
    <property type="match status" value="1"/>
</dbReference>
<keyword evidence="1 8" id="KW-0132">Cell division</keyword>
<evidence type="ECO:0000256" key="9">
    <source>
        <dbReference type="SAM" id="MobiDB-lite"/>
    </source>
</evidence>
<dbReference type="InterPro" id="IPR039001">
    <property type="entry name" value="Pal"/>
</dbReference>
<dbReference type="InterPro" id="IPR006665">
    <property type="entry name" value="OmpA-like"/>
</dbReference>
<evidence type="ECO:0000313" key="12">
    <source>
        <dbReference type="EMBL" id="SHH29616.1"/>
    </source>
</evidence>
<evidence type="ECO:0000256" key="4">
    <source>
        <dbReference type="ARBA" id="ARBA00023139"/>
    </source>
</evidence>
<organism evidence="12 13">
    <name type="scientific">Hydrocarboniphaga daqingensis</name>
    <dbReference type="NCBI Taxonomy" id="490188"/>
    <lineage>
        <taxon>Bacteria</taxon>
        <taxon>Pseudomonadati</taxon>
        <taxon>Pseudomonadota</taxon>
        <taxon>Gammaproteobacteria</taxon>
        <taxon>Nevskiales</taxon>
        <taxon>Nevskiaceae</taxon>
        <taxon>Hydrocarboniphaga</taxon>
    </lineage>
</organism>
<dbReference type="PROSITE" id="PS51123">
    <property type="entry name" value="OMPA_2"/>
    <property type="match status" value="1"/>
</dbReference>
<evidence type="ECO:0000256" key="5">
    <source>
        <dbReference type="ARBA" id="ARBA00023237"/>
    </source>
</evidence>
<feature type="signal peptide" evidence="10">
    <location>
        <begin position="1"/>
        <end position="23"/>
    </location>
</feature>
<dbReference type="GO" id="GO:0009279">
    <property type="term" value="C:cell outer membrane"/>
    <property type="evidence" value="ECO:0007669"/>
    <property type="project" value="UniProtKB-SubCell"/>
</dbReference>
<dbReference type="InterPro" id="IPR036737">
    <property type="entry name" value="OmpA-like_sf"/>
</dbReference>
<evidence type="ECO:0000313" key="13">
    <source>
        <dbReference type="Proteomes" id="UP000199758"/>
    </source>
</evidence>
<dbReference type="CDD" id="cd07185">
    <property type="entry name" value="OmpA_C-like"/>
    <property type="match status" value="1"/>
</dbReference>
<evidence type="ECO:0000256" key="6">
    <source>
        <dbReference type="ARBA" id="ARBA00023288"/>
    </source>
</evidence>
<sequence>MFKQILVTSVVAAALTVSGCASKGKKAAPLPPPTNNSGMSNYGASDSSVTGTGLGAGGITAADLANKKTVYFQFDSSDLTSEGRAVAAAWASYLSANPSVRVRLEGNADERGTREYNVGLGEHRANAVQAALTSGGASASQISVVSYGEERPVAAGHDEAAYSLNRRVDIVQQ</sequence>
<dbReference type="PRINTS" id="PR01021">
    <property type="entry name" value="OMPADOMAIN"/>
</dbReference>
<keyword evidence="13" id="KW-1185">Reference proteome</keyword>
<dbReference type="Gene3D" id="3.30.1330.60">
    <property type="entry name" value="OmpA-like domain"/>
    <property type="match status" value="1"/>
</dbReference>
<dbReference type="PROSITE" id="PS51257">
    <property type="entry name" value="PROKAR_LIPOPROTEIN"/>
    <property type="match status" value="1"/>
</dbReference>
<dbReference type="STRING" id="490188.SAMN04488068_3197"/>
<dbReference type="NCBIfam" id="TIGR02802">
    <property type="entry name" value="Pal_lipo"/>
    <property type="match status" value="1"/>
</dbReference>
<feature type="chain" id="PRO_5012229149" description="Peptidoglycan-associated lipoprotein" evidence="10">
    <location>
        <begin position="24"/>
        <end position="173"/>
    </location>
</feature>
<dbReference type="OrthoDB" id="9809164at2"/>
<keyword evidence="5 8" id="KW-0998">Cell outer membrane</keyword>
<reference evidence="12 13" key="1">
    <citation type="submission" date="2016-11" db="EMBL/GenBank/DDBJ databases">
        <authorList>
            <person name="Jaros S."/>
            <person name="Januszkiewicz K."/>
            <person name="Wedrychowicz H."/>
        </authorList>
    </citation>
    <scope>NUCLEOTIDE SEQUENCE [LARGE SCALE GENOMIC DNA]</scope>
    <source>
        <strain evidence="12 13">CGMCC 1.7049</strain>
    </source>
</reference>